<dbReference type="EMBL" id="CCAE010000003">
    <property type="protein sequence ID" value="CDN86383.1"/>
    <property type="molecule type" value="Genomic_DNA"/>
</dbReference>
<name>A0A1L1PE89_HYDIT</name>
<evidence type="ECO:0000256" key="1">
    <source>
        <dbReference type="ARBA" id="ARBA00023015"/>
    </source>
</evidence>
<dbReference type="GO" id="GO:0045892">
    <property type="term" value="P:negative regulation of DNA-templated transcription"/>
    <property type="evidence" value="ECO:0007669"/>
    <property type="project" value="TreeGrafter"/>
</dbReference>
<evidence type="ECO:0000256" key="3">
    <source>
        <dbReference type="ARBA" id="ARBA00023163"/>
    </source>
</evidence>
<feature type="domain" description="HTH iclR-type" evidence="4">
    <location>
        <begin position="2"/>
        <end position="64"/>
    </location>
</feature>
<keyword evidence="7" id="KW-1185">Reference proteome</keyword>
<dbReference type="AlphaFoldDB" id="A0A1L1PE89"/>
<feature type="domain" description="IclR-ED" evidence="5">
    <location>
        <begin position="65"/>
        <end position="252"/>
    </location>
</feature>
<dbReference type="Gene3D" id="1.10.10.10">
    <property type="entry name" value="Winged helix-like DNA-binding domain superfamily/Winged helix DNA-binding domain"/>
    <property type="match status" value="1"/>
</dbReference>
<dbReference type="Pfam" id="PF09339">
    <property type="entry name" value="HTH_IclR"/>
    <property type="match status" value="1"/>
</dbReference>
<evidence type="ECO:0000259" key="5">
    <source>
        <dbReference type="PROSITE" id="PS51078"/>
    </source>
</evidence>
<dbReference type="InterPro" id="IPR050707">
    <property type="entry name" value="HTH_MetabolicPath_Reg"/>
</dbReference>
<evidence type="ECO:0000259" key="4">
    <source>
        <dbReference type="PROSITE" id="PS51077"/>
    </source>
</evidence>
<evidence type="ECO:0000313" key="6">
    <source>
        <dbReference type="EMBL" id="CDN86383.1"/>
    </source>
</evidence>
<dbReference type="PROSITE" id="PS51077">
    <property type="entry name" value="HTH_ICLR"/>
    <property type="match status" value="1"/>
</dbReference>
<gene>
    <name evidence="6" type="ORF">BN948_00784</name>
</gene>
<dbReference type="Pfam" id="PF01614">
    <property type="entry name" value="IclR_C"/>
    <property type="match status" value="1"/>
</dbReference>
<organism evidence="6 7">
    <name type="scientific">Hydrogenophaga intermedia</name>
    <dbReference type="NCBI Taxonomy" id="65786"/>
    <lineage>
        <taxon>Bacteria</taxon>
        <taxon>Pseudomonadati</taxon>
        <taxon>Pseudomonadota</taxon>
        <taxon>Betaproteobacteria</taxon>
        <taxon>Burkholderiales</taxon>
        <taxon>Comamonadaceae</taxon>
        <taxon>Hydrogenophaga</taxon>
    </lineage>
</organism>
<dbReference type="InterPro" id="IPR014757">
    <property type="entry name" value="Tscrpt_reg_IclR_C"/>
</dbReference>
<dbReference type="SMART" id="SM00346">
    <property type="entry name" value="HTH_ICLR"/>
    <property type="match status" value="1"/>
</dbReference>
<keyword evidence="2" id="KW-0238">DNA-binding</keyword>
<dbReference type="PANTHER" id="PTHR30136">
    <property type="entry name" value="HELIX-TURN-HELIX TRANSCRIPTIONAL REGULATOR, ICLR FAMILY"/>
    <property type="match status" value="1"/>
</dbReference>
<dbReference type="GO" id="GO:0003677">
    <property type="term" value="F:DNA binding"/>
    <property type="evidence" value="ECO:0007669"/>
    <property type="project" value="UniProtKB-KW"/>
</dbReference>
<dbReference type="InterPro" id="IPR036390">
    <property type="entry name" value="WH_DNA-bd_sf"/>
</dbReference>
<sequence length="264" mass="28345">MNLALDRGLSLLEHLARHPDGLPLALMAEELDIPLSACHRLLGDLQHRGYVRQKRKQGDYQLTTKVVAIGLGYLSHGGIVDIAGPLLERLAQQSGELVRLSLVDDDRLTFVAKAQGARQQGVRYDPDMGADVWLSCSASGHAWLHTLSDERALEIVMRQGFGTPKDYGPKAPTTVKALLGFLHAARVRGYAMIDEVFAPGMSAMAAPVLRRHEAIGVISIAGPRARLSVARMQELAPALLATAAELGPISNASSLFGRPPLGKG</sequence>
<dbReference type="PROSITE" id="PS51078">
    <property type="entry name" value="ICLR_ED"/>
    <property type="match status" value="1"/>
</dbReference>
<accession>A0A1L1PE89</accession>
<protein>
    <submittedName>
        <fullName evidence="6">IclR family transcriptional regulator</fullName>
    </submittedName>
</protein>
<keyword evidence="3" id="KW-0804">Transcription</keyword>
<evidence type="ECO:0000313" key="7">
    <source>
        <dbReference type="Proteomes" id="UP000028878"/>
    </source>
</evidence>
<dbReference type="FunFam" id="1.10.10.10:FF:000056">
    <property type="entry name" value="IclR family transcriptional regulator"/>
    <property type="match status" value="1"/>
</dbReference>
<dbReference type="InterPro" id="IPR029016">
    <property type="entry name" value="GAF-like_dom_sf"/>
</dbReference>
<dbReference type="PANTHER" id="PTHR30136:SF35">
    <property type="entry name" value="HTH-TYPE TRANSCRIPTIONAL REGULATOR RV1719"/>
    <property type="match status" value="1"/>
</dbReference>
<dbReference type="RefSeq" id="WP_009517266.1">
    <property type="nucleotide sequence ID" value="NZ_CCAE010000003.1"/>
</dbReference>
<dbReference type="Gene3D" id="3.30.450.40">
    <property type="match status" value="1"/>
</dbReference>
<dbReference type="SUPFAM" id="SSF55781">
    <property type="entry name" value="GAF domain-like"/>
    <property type="match status" value="1"/>
</dbReference>
<evidence type="ECO:0000256" key="2">
    <source>
        <dbReference type="ARBA" id="ARBA00023125"/>
    </source>
</evidence>
<dbReference type="SUPFAM" id="SSF46785">
    <property type="entry name" value="Winged helix' DNA-binding domain"/>
    <property type="match status" value="1"/>
</dbReference>
<dbReference type="InterPro" id="IPR036388">
    <property type="entry name" value="WH-like_DNA-bd_sf"/>
</dbReference>
<reference evidence="7" key="1">
    <citation type="submission" date="2014-11" db="EMBL/GenBank/DDBJ databases">
        <title>Draft genome sequence of Hydrogenophaga intermedia S1.</title>
        <authorList>
            <person name="Gan H.M."/>
            <person name="Chew T.H."/>
            <person name="Stolz A."/>
        </authorList>
    </citation>
    <scope>NUCLEOTIDE SEQUENCE [LARGE SCALE GENOMIC DNA]</scope>
    <source>
        <strain evidence="7">S1</strain>
    </source>
</reference>
<keyword evidence="1" id="KW-0805">Transcription regulation</keyword>
<dbReference type="Proteomes" id="UP000028878">
    <property type="component" value="Unassembled WGS sequence"/>
</dbReference>
<proteinExistence type="predicted"/>
<dbReference type="InterPro" id="IPR005471">
    <property type="entry name" value="Tscrpt_reg_IclR_N"/>
</dbReference>
<dbReference type="GO" id="GO:0003700">
    <property type="term" value="F:DNA-binding transcription factor activity"/>
    <property type="evidence" value="ECO:0007669"/>
    <property type="project" value="TreeGrafter"/>
</dbReference>